<evidence type="ECO:0000313" key="2">
    <source>
        <dbReference type="EMBL" id="GGH59576.1"/>
    </source>
</evidence>
<dbReference type="InterPro" id="IPR021782">
    <property type="entry name" value="DUF3347"/>
</dbReference>
<dbReference type="AlphaFoldDB" id="A0A917IQK7"/>
<keyword evidence="3" id="KW-1185">Reference proteome</keyword>
<gene>
    <name evidence="2" type="ORF">GCM10011379_06490</name>
</gene>
<sequence length="157" mass="17699">MLCTGLFAQNTNTPVEEAMKAYLMLKENLVASDSVNAQSNAKILSEALGNMRIKKANIFMLDTLGNVRRDAVEMAKAISETQHINMQRKQLAVLSGKFWYWLEHQPQPAFTVFEQRCPMTGEVWLSNEEAIKNPYYPRNMLTCGEVINQTGAAKAKI</sequence>
<dbReference type="Pfam" id="PF11827">
    <property type="entry name" value="DUF3347"/>
    <property type="match status" value="1"/>
</dbReference>
<dbReference type="EMBL" id="BMIB01000001">
    <property type="protein sequence ID" value="GGH59576.1"/>
    <property type="molecule type" value="Genomic_DNA"/>
</dbReference>
<protein>
    <recommendedName>
        <fullName evidence="1">DUF3347 domain-containing protein</fullName>
    </recommendedName>
</protein>
<name>A0A917IQK7_9BACT</name>
<accession>A0A917IQK7</accession>
<reference evidence="2" key="1">
    <citation type="journal article" date="2014" name="Int. J. Syst. Evol. Microbiol.">
        <title>Complete genome sequence of Corynebacterium casei LMG S-19264T (=DSM 44701T), isolated from a smear-ripened cheese.</title>
        <authorList>
            <consortium name="US DOE Joint Genome Institute (JGI-PGF)"/>
            <person name="Walter F."/>
            <person name="Albersmeier A."/>
            <person name="Kalinowski J."/>
            <person name="Ruckert C."/>
        </authorList>
    </citation>
    <scope>NUCLEOTIDE SEQUENCE</scope>
    <source>
        <strain evidence="2">CGMCC 1.15290</strain>
    </source>
</reference>
<reference evidence="2" key="2">
    <citation type="submission" date="2020-09" db="EMBL/GenBank/DDBJ databases">
        <authorList>
            <person name="Sun Q."/>
            <person name="Zhou Y."/>
        </authorList>
    </citation>
    <scope>NUCLEOTIDE SEQUENCE</scope>
    <source>
        <strain evidence="2">CGMCC 1.15290</strain>
    </source>
</reference>
<evidence type="ECO:0000313" key="3">
    <source>
        <dbReference type="Proteomes" id="UP000627292"/>
    </source>
</evidence>
<proteinExistence type="predicted"/>
<dbReference type="Proteomes" id="UP000627292">
    <property type="component" value="Unassembled WGS sequence"/>
</dbReference>
<evidence type="ECO:0000259" key="1">
    <source>
        <dbReference type="Pfam" id="PF11827"/>
    </source>
</evidence>
<comment type="caution">
    <text evidence="2">The sequence shown here is derived from an EMBL/GenBank/DDBJ whole genome shotgun (WGS) entry which is preliminary data.</text>
</comment>
<organism evidence="2 3">
    <name type="scientific">Filimonas zeae</name>
    <dbReference type="NCBI Taxonomy" id="1737353"/>
    <lineage>
        <taxon>Bacteria</taxon>
        <taxon>Pseudomonadati</taxon>
        <taxon>Bacteroidota</taxon>
        <taxon>Chitinophagia</taxon>
        <taxon>Chitinophagales</taxon>
        <taxon>Chitinophagaceae</taxon>
        <taxon>Filimonas</taxon>
    </lineage>
</organism>
<feature type="domain" description="DUF3347" evidence="1">
    <location>
        <begin position="19"/>
        <end position="99"/>
    </location>
</feature>